<accession>A0ABX4N638</accession>
<protein>
    <submittedName>
        <fullName evidence="1">Uncharacterized protein</fullName>
    </submittedName>
</protein>
<evidence type="ECO:0000313" key="1">
    <source>
        <dbReference type="EMBL" id="PJZ28381.1"/>
    </source>
</evidence>
<organism evidence="1 2">
    <name type="scientific">Leptospira kmetyi</name>
    <dbReference type="NCBI Taxonomy" id="408139"/>
    <lineage>
        <taxon>Bacteria</taxon>
        <taxon>Pseudomonadati</taxon>
        <taxon>Spirochaetota</taxon>
        <taxon>Spirochaetia</taxon>
        <taxon>Leptospirales</taxon>
        <taxon>Leptospiraceae</taxon>
        <taxon>Leptospira</taxon>
    </lineage>
</organism>
<comment type="caution">
    <text evidence="1">The sequence shown here is derived from an EMBL/GenBank/DDBJ whole genome shotgun (WGS) entry which is preliminary data.</text>
</comment>
<proteinExistence type="predicted"/>
<dbReference type="EMBL" id="NPDP01000040">
    <property type="protein sequence ID" value="PJZ28381.1"/>
    <property type="molecule type" value="Genomic_DNA"/>
</dbReference>
<keyword evidence="2" id="KW-1185">Reference proteome</keyword>
<reference evidence="1 2" key="1">
    <citation type="submission" date="2017-07" db="EMBL/GenBank/DDBJ databases">
        <title>Leptospira spp. isolated from tropical soils.</title>
        <authorList>
            <person name="Thibeaux R."/>
            <person name="Iraola G."/>
            <person name="Ferres I."/>
            <person name="Bierque E."/>
            <person name="Girault D."/>
            <person name="Soupe-Gilbert M.-E."/>
            <person name="Picardeau M."/>
            <person name="Goarant C."/>
        </authorList>
    </citation>
    <scope>NUCLEOTIDE SEQUENCE [LARGE SCALE GENOMIC DNA]</scope>
    <source>
        <strain evidence="1 2">JW2-C-B1</strain>
    </source>
</reference>
<dbReference type="Proteomes" id="UP000231919">
    <property type="component" value="Unassembled WGS sequence"/>
</dbReference>
<sequence>MERRIQTVFKGKTSPPKNEVYTFRNFDDLYILEEGQTGEKELSLLGFFQLWQRLEHPNSGSTTRVLEEISLPSLEILEKPNEVFSFKEKYRTEIKSINFYAEYASTCRTESLMQASKIHKDIPGNAIVITCKTQLEGTPGSKSRGYYFPSLGWYFGTDFENDFYKGHYEIISVKLSR</sequence>
<gene>
    <name evidence="1" type="ORF">CH378_18050</name>
</gene>
<evidence type="ECO:0000313" key="2">
    <source>
        <dbReference type="Proteomes" id="UP000231919"/>
    </source>
</evidence>
<dbReference type="RefSeq" id="WP_100756294.1">
    <property type="nucleotide sequence ID" value="NZ_NPDP01000040.1"/>
</dbReference>
<name>A0ABX4N638_9LEPT</name>